<evidence type="ECO:0000256" key="2">
    <source>
        <dbReference type="ARBA" id="ARBA00029460"/>
    </source>
</evidence>
<evidence type="ECO:0000259" key="4">
    <source>
        <dbReference type="SMART" id="SM00363"/>
    </source>
</evidence>
<keyword evidence="6" id="KW-1185">Reference proteome</keyword>
<keyword evidence="5" id="KW-0808">Transferase</keyword>
<keyword evidence="1 3" id="KW-0694">RNA-binding</keyword>
<dbReference type="Pfam" id="PF01479">
    <property type="entry name" value="S4"/>
    <property type="match status" value="1"/>
</dbReference>
<dbReference type="InterPro" id="IPR004538">
    <property type="entry name" value="Hemolysin_A/TlyA"/>
</dbReference>
<dbReference type="SUPFAM" id="SSF53335">
    <property type="entry name" value="S-adenosyl-L-methionine-dependent methyltransferases"/>
    <property type="match status" value="1"/>
</dbReference>
<dbReference type="RefSeq" id="WP_062280796.1">
    <property type="nucleotide sequence ID" value="NZ_DF968181.1"/>
</dbReference>
<proteinExistence type="inferred from homology"/>
<dbReference type="InterPro" id="IPR036986">
    <property type="entry name" value="S4_RNA-bd_sf"/>
</dbReference>
<organism evidence="5">
    <name type="scientific">Flexilinea flocculi</name>
    <dbReference type="NCBI Taxonomy" id="1678840"/>
    <lineage>
        <taxon>Bacteria</taxon>
        <taxon>Bacillati</taxon>
        <taxon>Chloroflexota</taxon>
        <taxon>Anaerolineae</taxon>
        <taxon>Anaerolineales</taxon>
        <taxon>Anaerolineaceae</taxon>
        <taxon>Flexilinea</taxon>
    </lineage>
</organism>
<dbReference type="InterPro" id="IPR002877">
    <property type="entry name" value="RNA_MeTrfase_FtsJ_dom"/>
</dbReference>
<dbReference type="EMBL" id="DF968181">
    <property type="protein sequence ID" value="GAP40824.1"/>
    <property type="molecule type" value="Genomic_DNA"/>
</dbReference>
<dbReference type="InterPro" id="IPR029063">
    <property type="entry name" value="SAM-dependent_MTases_sf"/>
</dbReference>
<dbReference type="InterPro" id="IPR002942">
    <property type="entry name" value="S4_RNA-bd"/>
</dbReference>
<dbReference type="CDD" id="cd00165">
    <property type="entry name" value="S4"/>
    <property type="match status" value="1"/>
</dbReference>
<gene>
    <name evidence="5" type="ORF">ATC1_13805</name>
</gene>
<dbReference type="STRING" id="1678840.ATC1_13805"/>
<dbReference type="Proteomes" id="UP000053370">
    <property type="component" value="Unassembled WGS sequence"/>
</dbReference>
<evidence type="ECO:0000313" key="6">
    <source>
        <dbReference type="Proteomes" id="UP000053370"/>
    </source>
</evidence>
<dbReference type="AlphaFoldDB" id="A0A0S7BW84"/>
<keyword evidence="5" id="KW-0489">Methyltransferase</keyword>
<evidence type="ECO:0000256" key="1">
    <source>
        <dbReference type="ARBA" id="ARBA00022884"/>
    </source>
</evidence>
<reference evidence="5" key="1">
    <citation type="journal article" date="2015" name="Genome Announc.">
        <title>Draft Genome Sequence of Anaerolineae Strain TC1, a Novel Isolate from a Methanogenic Wastewater Treatment System.</title>
        <authorList>
            <person name="Matsuura N."/>
            <person name="Tourlousse D.M."/>
            <person name="Sun L."/>
            <person name="Toyonaga M."/>
            <person name="Kuroda K."/>
            <person name="Ohashi A."/>
            <person name="Cruz R."/>
            <person name="Yamaguchi T."/>
            <person name="Sekiguchi Y."/>
        </authorList>
    </citation>
    <scope>NUCLEOTIDE SEQUENCE [LARGE SCALE GENOMIC DNA]</scope>
    <source>
        <strain evidence="5">TC1</strain>
    </source>
</reference>
<dbReference type="Gene3D" id="3.40.50.150">
    <property type="entry name" value="Vaccinia Virus protein VP39"/>
    <property type="match status" value="1"/>
</dbReference>
<dbReference type="SMART" id="SM00363">
    <property type="entry name" value="S4"/>
    <property type="match status" value="1"/>
</dbReference>
<dbReference type="GO" id="GO:0032259">
    <property type="term" value="P:methylation"/>
    <property type="evidence" value="ECO:0007669"/>
    <property type="project" value="UniProtKB-KW"/>
</dbReference>
<dbReference type="OrthoDB" id="9784736at2"/>
<accession>A0A0S7BW84</accession>
<evidence type="ECO:0000256" key="3">
    <source>
        <dbReference type="PROSITE-ProRule" id="PRU00182"/>
    </source>
</evidence>
<name>A0A0S7BW84_9CHLR</name>
<dbReference type="PROSITE" id="PS50889">
    <property type="entry name" value="S4"/>
    <property type="match status" value="1"/>
</dbReference>
<comment type="similarity">
    <text evidence="2">Belongs to the TlyA family.</text>
</comment>
<dbReference type="GO" id="GO:0003723">
    <property type="term" value="F:RNA binding"/>
    <property type="evidence" value="ECO:0007669"/>
    <property type="project" value="UniProtKB-KW"/>
</dbReference>
<dbReference type="Gene3D" id="3.10.290.10">
    <property type="entry name" value="RNA-binding S4 domain"/>
    <property type="match status" value="1"/>
</dbReference>
<dbReference type="PIRSF" id="PIRSF005578">
    <property type="entry name" value="TlyA"/>
    <property type="match status" value="1"/>
</dbReference>
<dbReference type="NCBIfam" id="TIGR00478">
    <property type="entry name" value="tly"/>
    <property type="match status" value="1"/>
</dbReference>
<dbReference type="InterPro" id="IPR047048">
    <property type="entry name" value="TlyA"/>
</dbReference>
<feature type="domain" description="RNA-binding S4" evidence="4">
    <location>
        <begin position="4"/>
        <end position="68"/>
    </location>
</feature>
<dbReference type="Pfam" id="PF01728">
    <property type="entry name" value="FtsJ"/>
    <property type="match status" value="1"/>
</dbReference>
<dbReference type="GO" id="GO:0008168">
    <property type="term" value="F:methyltransferase activity"/>
    <property type="evidence" value="ECO:0007669"/>
    <property type="project" value="UniProtKB-KW"/>
</dbReference>
<sequence length="258" mass="28304">MIKKRLDILLQEKGLVESRSLAQKMIMAGQVRVNGNMVIKPSSTFSDEDVFTIDHGPQFVSRGGEKLLGAIEAFGLTDLSGLVCADVGASTGGFTDCLLQHGAEKVYAIDVGYGVLHWKMRNHPKVISMEKTNARDVNLLPDPIDLVVVDASFISLKILLPVIRKWYQEKTGSLITLIKPQFEAGKEEAAKGAGVIRDTQVHQKVLAEVLSAANDLNYETKGLIKSPLIGPKGNVEFLAWFQYPGKAMDVDSWVRQVI</sequence>
<evidence type="ECO:0000313" key="5">
    <source>
        <dbReference type="EMBL" id="GAP40824.1"/>
    </source>
</evidence>
<dbReference type="PATRIC" id="fig|1678840.3.peg.2183"/>
<dbReference type="PANTHER" id="PTHR32319">
    <property type="entry name" value="BACTERIAL HEMOLYSIN-LIKE PROTEIN"/>
    <property type="match status" value="1"/>
</dbReference>
<dbReference type="PANTHER" id="PTHR32319:SF0">
    <property type="entry name" value="BACTERIAL HEMOLYSIN-LIKE PROTEIN"/>
    <property type="match status" value="1"/>
</dbReference>
<protein>
    <submittedName>
        <fullName evidence="5">TlyA family rRNA methyltransferase/putative hemolysin</fullName>
    </submittedName>
</protein>